<evidence type="ECO:0000313" key="3">
    <source>
        <dbReference type="Proteomes" id="UP000186102"/>
    </source>
</evidence>
<dbReference type="InterPro" id="IPR027785">
    <property type="entry name" value="UvrD-like_helicase_C"/>
</dbReference>
<name>A0A1Q8R1D1_9FIRM</name>
<dbReference type="STRING" id="1888891.DSOL_0670"/>
<dbReference type="SUPFAM" id="SSF52540">
    <property type="entry name" value="P-loop containing nucleoside triphosphate hydrolases"/>
    <property type="match status" value="1"/>
</dbReference>
<keyword evidence="2" id="KW-0378">Hydrolase</keyword>
<proteinExistence type="predicted"/>
<dbReference type="EMBL" id="MLBF01000003">
    <property type="protein sequence ID" value="OLN33424.1"/>
    <property type="molecule type" value="Genomic_DNA"/>
</dbReference>
<dbReference type="Proteomes" id="UP000186102">
    <property type="component" value="Unassembled WGS sequence"/>
</dbReference>
<keyword evidence="2" id="KW-0067">ATP-binding</keyword>
<feature type="domain" description="UvrD-like helicase C-terminal" evidence="1">
    <location>
        <begin position="4"/>
        <end position="51"/>
    </location>
</feature>
<keyword evidence="2" id="KW-0347">Helicase</keyword>
<organism evidence="2 3">
    <name type="scientific">Desulfosporosinus metallidurans</name>
    <dbReference type="NCBI Taxonomy" id="1888891"/>
    <lineage>
        <taxon>Bacteria</taxon>
        <taxon>Bacillati</taxon>
        <taxon>Bacillota</taxon>
        <taxon>Clostridia</taxon>
        <taxon>Eubacteriales</taxon>
        <taxon>Desulfitobacteriaceae</taxon>
        <taxon>Desulfosporosinus</taxon>
    </lineage>
</organism>
<keyword evidence="2" id="KW-0547">Nucleotide-binding</keyword>
<dbReference type="Pfam" id="PF13538">
    <property type="entry name" value="UvrD_C_2"/>
    <property type="match status" value="1"/>
</dbReference>
<dbReference type="AlphaFoldDB" id="A0A1Q8R1D1"/>
<keyword evidence="3" id="KW-1185">Reference proteome</keyword>
<dbReference type="GO" id="GO:0004386">
    <property type="term" value="F:helicase activity"/>
    <property type="evidence" value="ECO:0007669"/>
    <property type="project" value="UniProtKB-KW"/>
</dbReference>
<sequence length="65" mass="7433">MAIIIPSYMAKGLEFDVVIVYGGNEEHYSSDLDKKLLYIACTRALHQLVIYYVTKENSLAHKVKK</sequence>
<gene>
    <name evidence="2" type="ORF">DSOL_0670</name>
</gene>
<dbReference type="InterPro" id="IPR027417">
    <property type="entry name" value="P-loop_NTPase"/>
</dbReference>
<dbReference type="Gene3D" id="3.40.50.300">
    <property type="entry name" value="P-loop containing nucleotide triphosphate hydrolases"/>
    <property type="match status" value="1"/>
</dbReference>
<accession>A0A1Q8R1D1</accession>
<reference evidence="2 3" key="1">
    <citation type="submission" date="2016-09" db="EMBL/GenBank/DDBJ databases">
        <title>Complete genome of Desulfosporosinus sp. OL.</title>
        <authorList>
            <person name="Mardanov A."/>
            <person name="Beletsky A."/>
            <person name="Panova A."/>
            <person name="Karnachuk O."/>
            <person name="Ravin N."/>
        </authorList>
    </citation>
    <scope>NUCLEOTIDE SEQUENCE [LARGE SCALE GENOMIC DNA]</scope>
    <source>
        <strain evidence="2 3">OL</strain>
    </source>
</reference>
<comment type="caution">
    <text evidence="2">The sequence shown here is derived from an EMBL/GenBank/DDBJ whole genome shotgun (WGS) entry which is preliminary data.</text>
</comment>
<protein>
    <submittedName>
        <fullName evidence="2">ATP-dependent DNA helicase rep</fullName>
    </submittedName>
</protein>
<evidence type="ECO:0000259" key="1">
    <source>
        <dbReference type="Pfam" id="PF13538"/>
    </source>
</evidence>
<evidence type="ECO:0000313" key="2">
    <source>
        <dbReference type="EMBL" id="OLN33424.1"/>
    </source>
</evidence>